<reference evidence="2 3" key="1">
    <citation type="journal article" date="2010" name="Plant Cell">
        <title>The Chlorella variabilis NC64A genome reveals adaptation to photosymbiosis, coevolution with viruses, and cryptic sex.</title>
        <authorList>
            <person name="Blanc G."/>
            <person name="Duncan G."/>
            <person name="Agarkova I."/>
            <person name="Borodovsky M."/>
            <person name="Gurnon J."/>
            <person name="Kuo A."/>
            <person name="Lindquist E."/>
            <person name="Lucas S."/>
            <person name="Pangilinan J."/>
            <person name="Polle J."/>
            <person name="Salamov A."/>
            <person name="Terry A."/>
            <person name="Yamada T."/>
            <person name="Dunigan D.D."/>
            <person name="Grigoriev I.V."/>
            <person name="Claverie J.M."/>
            <person name="Van Etten J.L."/>
        </authorList>
    </citation>
    <scope>NUCLEOTIDE SEQUENCE [LARGE SCALE GENOMIC DNA]</scope>
    <source>
        <strain evidence="2 3">NC64A</strain>
    </source>
</reference>
<dbReference type="SUPFAM" id="SSF103642">
    <property type="entry name" value="Sec-C motif"/>
    <property type="match status" value="1"/>
</dbReference>
<dbReference type="PANTHER" id="PTHR33747">
    <property type="entry name" value="UPF0225 PROTEIN SCO1677"/>
    <property type="match status" value="1"/>
</dbReference>
<gene>
    <name evidence="2" type="ORF">CHLNCDRAFT_137852</name>
</gene>
<proteinExistence type="predicted"/>
<name>E1Z4N3_CHLVA</name>
<dbReference type="Pfam" id="PF02810">
    <property type="entry name" value="SEC-C"/>
    <property type="match status" value="1"/>
</dbReference>
<dbReference type="AlphaFoldDB" id="E1Z4N3"/>
<evidence type="ECO:0000313" key="3">
    <source>
        <dbReference type="Proteomes" id="UP000008141"/>
    </source>
</evidence>
<dbReference type="Proteomes" id="UP000008141">
    <property type="component" value="Unassembled WGS sequence"/>
</dbReference>
<evidence type="ECO:0000313" key="2">
    <source>
        <dbReference type="EMBL" id="EFN59379.1"/>
    </source>
</evidence>
<dbReference type="PANTHER" id="PTHR33747:SF1">
    <property type="entry name" value="ADENYLATE CYCLASE-ASSOCIATED CAP C-TERMINAL DOMAIN-CONTAINING PROTEIN"/>
    <property type="match status" value="1"/>
</dbReference>
<dbReference type="KEGG" id="cvr:CHLNCDRAFT_137852"/>
<dbReference type="InterPro" id="IPR032710">
    <property type="entry name" value="NTF2-like_dom_sf"/>
</dbReference>
<dbReference type="GeneID" id="17358972"/>
<dbReference type="InParanoid" id="E1Z4N3"/>
<feature type="domain" description="YchJ-like middle NTF2-like" evidence="1">
    <location>
        <begin position="68"/>
        <end position="90"/>
    </location>
</feature>
<protein>
    <recommendedName>
        <fullName evidence="1">YchJ-like middle NTF2-like domain-containing protein</fullName>
    </recommendedName>
</protein>
<dbReference type="SUPFAM" id="SSF54427">
    <property type="entry name" value="NTF2-like"/>
    <property type="match status" value="1"/>
</dbReference>
<dbReference type="InterPro" id="IPR048469">
    <property type="entry name" value="YchJ-like_M"/>
</dbReference>
<dbReference type="InterPro" id="IPR004027">
    <property type="entry name" value="SEC_C_motif"/>
</dbReference>
<evidence type="ECO:0000259" key="1">
    <source>
        <dbReference type="Pfam" id="PF17775"/>
    </source>
</evidence>
<dbReference type="EMBL" id="GL433836">
    <property type="protein sequence ID" value="EFN59379.1"/>
    <property type="molecule type" value="Genomic_DNA"/>
</dbReference>
<dbReference type="OrthoDB" id="539593at2759"/>
<dbReference type="eggNOG" id="ENOG502S4BV">
    <property type="taxonomic scope" value="Eukaryota"/>
</dbReference>
<dbReference type="Gene3D" id="3.10.450.50">
    <property type="match status" value="1"/>
</dbReference>
<dbReference type="Pfam" id="PF17775">
    <property type="entry name" value="YchJ_M-like"/>
    <property type="match status" value="2"/>
</dbReference>
<dbReference type="RefSeq" id="XP_005851481.1">
    <property type="nucleotide sequence ID" value="XM_005851419.1"/>
</dbReference>
<sequence length="167" mass="18474">MQVLAGTITAGAGAAAAGSRQHLAVQAGGGFGKPAEKKISKQKACPCGSGLEYKDCCQPYHAGGLPGTPEQLMRSRYSGYVKGLWQYIDDVLATIDKLGFERLKVLSVEPGKDEDEGFVTFQAWFKNRGQLGQRAQGWHTQTFVERSRFLREDGKWLYVDGEQDWKR</sequence>
<feature type="domain" description="YchJ-like middle NTF2-like" evidence="1">
    <location>
        <begin position="92"/>
        <end position="161"/>
    </location>
</feature>
<organism evidence="3">
    <name type="scientific">Chlorella variabilis</name>
    <name type="common">Green alga</name>
    <dbReference type="NCBI Taxonomy" id="554065"/>
    <lineage>
        <taxon>Eukaryota</taxon>
        <taxon>Viridiplantae</taxon>
        <taxon>Chlorophyta</taxon>
        <taxon>core chlorophytes</taxon>
        <taxon>Trebouxiophyceae</taxon>
        <taxon>Chlorellales</taxon>
        <taxon>Chlorellaceae</taxon>
        <taxon>Chlorella clade</taxon>
        <taxon>Chlorella</taxon>
    </lineage>
</organism>
<keyword evidence="3" id="KW-1185">Reference proteome</keyword>
<accession>E1Z4N3</accession>